<accession>A0A9P1IYR3</accession>
<name>A0A9P1IYR3_9PELO</name>
<protein>
    <submittedName>
        <fullName evidence="1">Uncharacterized protein</fullName>
    </submittedName>
</protein>
<dbReference type="EMBL" id="CANHGI010000005">
    <property type="protein sequence ID" value="CAI5453707.1"/>
    <property type="molecule type" value="Genomic_DNA"/>
</dbReference>
<keyword evidence="2" id="KW-1185">Reference proteome</keyword>
<organism evidence="1 2">
    <name type="scientific">Caenorhabditis angaria</name>
    <dbReference type="NCBI Taxonomy" id="860376"/>
    <lineage>
        <taxon>Eukaryota</taxon>
        <taxon>Metazoa</taxon>
        <taxon>Ecdysozoa</taxon>
        <taxon>Nematoda</taxon>
        <taxon>Chromadorea</taxon>
        <taxon>Rhabditida</taxon>
        <taxon>Rhabditina</taxon>
        <taxon>Rhabditomorpha</taxon>
        <taxon>Rhabditoidea</taxon>
        <taxon>Rhabditidae</taxon>
        <taxon>Peloderinae</taxon>
        <taxon>Caenorhabditis</taxon>
    </lineage>
</organism>
<comment type="caution">
    <text evidence="1">The sequence shown here is derived from an EMBL/GenBank/DDBJ whole genome shotgun (WGS) entry which is preliminary data.</text>
</comment>
<dbReference type="AlphaFoldDB" id="A0A9P1IYR3"/>
<reference evidence="1" key="1">
    <citation type="submission" date="2022-11" db="EMBL/GenBank/DDBJ databases">
        <authorList>
            <person name="Kikuchi T."/>
        </authorList>
    </citation>
    <scope>NUCLEOTIDE SEQUENCE</scope>
    <source>
        <strain evidence="1">PS1010</strain>
    </source>
</reference>
<dbReference type="OrthoDB" id="10041421at2759"/>
<gene>
    <name evidence="1" type="ORF">CAMP_LOCUS16344</name>
</gene>
<evidence type="ECO:0000313" key="1">
    <source>
        <dbReference type="EMBL" id="CAI5453707.1"/>
    </source>
</evidence>
<evidence type="ECO:0000313" key="2">
    <source>
        <dbReference type="Proteomes" id="UP001152747"/>
    </source>
</evidence>
<sequence>MSLQSLLSTKIIRAVSIADAAFDAVVVVGSSDSLKHIPANGNVASIAPALQNFVNLHRSAFHSTNLVQIDSSIIPSGRLILSGTGTVTRDYDDVQKYHAAGRRAIEYALSAGVKAPLLITIPNARFPNAELVAALGALTPVYTPLNIREEENRQKLKHLGVLAVKWLAIFWELIDFPIRVYENI</sequence>
<dbReference type="Proteomes" id="UP001152747">
    <property type="component" value="Unassembled WGS sequence"/>
</dbReference>
<proteinExistence type="predicted"/>